<sequence length="77" mass="8560">MKKNRYLLCLLLAAALMYYAVPKLPFAATGTSGLFACVWLGFALLVIAGNLSGLLFSPKKKSYKGREIQSKKRIRSY</sequence>
<gene>
    <name evidence="3" type="ORF">CWO92_14465</name>
</gene>
<feature type="transmembrane region" description="Helical" evidence="1">
    <location>
        <begin position="32"/>
        <end position="56"/>
    </location>
</feature>
<dbReference type="OrthoDB" id="2969610at2"/>
<reference evidence="3 4" key="1">
    <citation type="submission" date="2017-11" db="EMBL/GenBank/DDBJ databases">
        <title>Bacillus camelliae sp. nov., isolated from pu'er tea.</title>
        <authorList>
            <person name="Niu L."/>
        </authorList>
    </citation>
    <scope>NUCLEOTIDE SEQUENCE [LARGE SCALE GENOMIC DNA]</scope>
    <source>
        <strain evidence="3 4">7578-1</strain>
    </source>
</reference>
<organism evidence="3 4">
    <name type="scientific">Heyndrickxia camelliae</name>
    <dbReference type="NCBI Taxonomy" id="1707093"/>
    <lineage>
        <taxon>Bacteria</taxon>
        <taxon>Bacillati</taxon>
        <taxon>Bacillota</taxon>
        <taxon>Bacilli</taxon>
        <taxon>Bacillales</taxon>
        <taxon>Bacillaceae</taxon>
        <taxon>Heyndrickxia</taxon>
    </lineage>
</organism>
<dbReference type="RefSeq" id="WP_101354927.1">
    <property type="nucleotide sequence ID" value="NZ_PIQO01000011.1"/>
</dbReference>
<dbReference type="AlphaFoldDB" id="A0A2N3LID2"/>
<evidence type="ECO:0000256" key="2">
    <source>
        <dbReference type="SAM" id="SignalP"/>
    </source>
</evidence>
<keyword evidence="1" id="KW-0472">Membrane</keyword>
<proteinExistence type="predicted"/>
<keyword evidence="1" id="KW-1133">Transmembrane helix</keyword>
<keyword evidence="1" id="KW-0812">Transmembrane</keyword>
<keyword evidence="4" id="KW-1185">Reference proteome</keyword>
<dbReference type="Proteomes" id="UP000233440">
    <property type="component" value="Unassembled WGS sequence"/>
</dbReference>
<feature type="signal peptide" evidence="2">
    <location>
        <begin position="1"/>
        <end position="20"/>
    </location>
</feature>
<evidence type="ECO:0000256" key="1">
    <source>
        <dbReference type="SAM" id="Phobius"/>
    </source>
</evidence>
<evidence type="ECO:0000313" key="4">
    <source>
        <dbReference type="Proteomes" id="UP000233440"/>
    </source>
</evidence>
<dbReference type="EMBL" id="PIQO01000011">
    <property type="protein sequence ID" value="PKR84299.1"/>
    <property type="molecule type" value="Genomic_DNA"/>
</dbReference>
<keyword evidence="2" id="KW-0732">Signal</keyword>
<protein>
    <submittedName>
        <fullName evidence="3">Uncharacterized protein</fullName>
    </submittedName>
</protein>
<feature type="chain" id="PRO_5039243808" evidence="2">
    <location>
        <begin position="21"/>
        <end position="77"/>
    </location>
</feature>
<comment type="caution">
    <text evidence="3">The sequence shown here is derived from an EMBL/GenBank/DDBJ whole genome shotgun (WGS) entry which is preliminary data.</text>
</comment>
<evidence type="ECO:0000313" key="3">
    <source>
        <dbReference type="EMBL" id="PKR84299.1"/>
    </source>
</evidence>
<accession>A0A2N3LID2</accession>
<name>A0A2N3LID2_9BACI</name>